<keyword evidence="4" id="KW-1185">Reference proteome</keyword>
<sequence length="428" mass="47829">MFSWPRIVYKAPSLLTLGLLLHAGRVTAETPTLGHCFWDPLGPLGREGYAYGNGDLKCTKLIDDSSSSWMPWDHPPKCAHPENGGPARYCVYTKSSLHGTSGLSVLSTPVIAAGLAAHLEDFDPAWLHPQAKFYYELTNGNPPCYEVRDIPGKGKGAVATRAIRAGEIIQREAPVILTVARLPKGIVPSQVGGMFDIAFQQLPDRERQRITAMAKSAGTDHFLDDILHTNGIGITMDGSALSGLYPEISRMNHDCRPNVFTRYSASTMTLEAVAYVDIQPGEELNLSYLPLNLLSKDRKKMIQRWHFNCTCSICSSKEKTDLSDQNRLRIQAILDEFGKQKSRNHGNVERLEKELWALVERERLEAQAGSFASIFAGIYFQMQDLDKAREYALQAARNHTHYNGYDSDKTRSALETLDFLQSIEFEYN</sequence>
<feature type="domain" description="SET" evidence="2">
    <location>
        <begin position="143"/>
        <end position="289"/>
    </location>
</feature>
<dbReference type="PANTHER" id="PTHR47332">
    <property type="entry name" value="SET DOMAIN-CONTAINING PROTEIN 5"/>
    <property type="match status" value="1"/>
</dbReference>
<accession>A0A175WFP1</accession>
<feature type="chain" id="PRO_5008043984" evidence="1">
    <location>
        <begin position="29"/>
        <end position="428"/>
    </location>
</feature>
<comment type="caution">
    <text evidence="3">The sequence shown here is derived from an EMBL/GenBank/DDBJ whole genome shotgun (WGS) entry which is preliminary data.</text>
</comment>
<feature type="signal peptide" evidence="1">
    <location>
        <begin position="1"/>
        <end position="28"/>
    </location>
</feature>
<dbReference type="InterPro" id="IPR001214">
    <property type="entry name" value="SET_dom"/>
</dbReference>
<dbReference type="EMBL" id="LCTW02000015">
    <property type="protein sequence ID" value="KXX82415.1"/>
    <property type="molecule type" value="Genomic_DNA"/>
</dbReference>
<dbReference type="InterPro" id="IPR046341">
    <property type="entry name" value="SET_dom_sf"/>
</dbReference>
<evidence type="ECO:0000259" key="2">
    <source>
        <dbReference type="PROSITE" id="PS50280"/>
    </source>
</evidence>
<dbReference type="PANTHER" id="PTHR47332:SF6">
    <property type="entry name" value="SET DOMAIN-CONTAINING PROTEIN"/>
    <property type="match status" value="1"/>
</dbReference>
<dbReference type="STRING" id="100816.A0A175WFP1"/>
<dbReference type="Gene3D" id="2.170.270.10">
    <property type="entry name" value="SET domain"/>
    <property type="match status" value="1"/>
</dbReference>
<dbReference type="SUPFAM" id="SSF82199">
    <property type="entry name" value="SET domain"/>
    <property type="match status" value="1"/>
</dbReference>
<evidence type="ECO:0000313" key="4">
    <source>
        <dbReference type="Proteomes" id="UP000078237"/>
    </source>
</evidence>
<evidence type="ECO:0000313" key="3">
    <source>
        <dbReference type="EMBL" id="KXX82415.1"/>
    </source>
</evidence>
<keyword evidence="1" id="KW-0732">Signal</keyword>
<reference evidence="3 4" key="1">
    <citation type="journal article" date="2016" name="Genome Announc.">
        <title>Genome Sequence of Madurella mycetomatis mm55, Isolated from a Human Mycetoma Case in Sudan.</title>
        <authorList>
            <person name="Smit S."/>
            <person name="Derks M.F."/>
            <person name="Bervoets S."/>
            <person name="Fahal A."/>
            <person name="van Leeuwen W."/>
            <person name="van Belkum A."/>
            <person name="van de Sande W.W."/>
        </authorList>
    </citation>
    <scope>NUCLEOTIDE SEQUENCE [LARGE SCALE GENOMIC DNA]</scope>
    <source>
        <strain evidence="4">mm55</strain>
    </source>
</reference>
<protein>
    <submittedName>
        <fullName evidence="3">SET domain-containing protein 5</fullName>
    </submittedName>
</protein>
<dbReference type="Pfam" id="PF00856">
    <property type="entry name" value="SET"/>
    <property type="match status" value="1"/>
</dbReference>
<name>A0A175WFP1_9PEZI</name>
<dbReference type="InterPro" id="IPR053185">
    <property type="entry name" value="SET_domain_protein"/>
</dbReference>
<dbReference type="CDD" id="cd20071">
    <property type="entry name" value="SET_SMYD"/>
    <property type="match status" value="1"/>
</dbReference>
<dbReference type="OrthoDB" id="438641at2759"/>
<gene>
    <name evidence="3" type="ORF">MMYC01_201364</name>
</gene>
<dbReference type="AlphaFoldDB" id="A0A175WFP1"/>
<evidence type="ECO:0000256" key="1">
    <source>
        <dbReference type="SAM" id="SignalP"/>
    </source>
</evidence>
<dbReference type="VEuPathDB" id="FungiDB:MMYC01_201364"/>
<dbReference type="PROSITE" id="PS50280">
    <property type="entry name" value="SET"/>
    <property type="match status" value="1"/>
</dbReference>
<dbReference type="SMART" id="SM00317">
    <property type="entry name" value="SET"/>
    <property type="match status" value="1"/>
</dbReference>
<organism evidence="3 4">
    <name type="scientific">Madurella mycetomatis</name>
    <dbReference type="NCBI Taxonomy" id="100816"/>
    <lineage>
        <taxon>Eukaryota</taxon>
        <taxon>Fungi</taxon>
        <taxon>Dikarya</taxon>
        <taxon>Ascomycota</taxon>
        <taxon>Pezizomycotina</taxon>
        <taxon>Sordariomycetes</taxon>
        <taxon>Sordariomycetidae</taxon>
        <taxon>Sordariales</taxon>
        <taxon>Sordariales incertae sedis</taxon>
        <taxon>Madurella</taxon>
    </lineage>
</organism>
<proteinExistence type="predicted"/>
<dbReference type="Proteomes" id="UP000078237">
    <property type="component" value="Unassembled WGS sequence"/>
</dbReference>